<sequence>MKKSTPLYLSVFTLILVSLALTYTYLRPLQMNHVNSTNAIKVTGPSFAVYYGCINSTVIQELNNFSWVIIDPTQVNSSQLEQIKAVKIAYLDLGELANMSLGNLTPPTNVTIGYDQQWGQYIVNVSSPAWERYVESQVNVVMNMGFQGVMFDDVDVVEQYPFTAQGVISVINWTRSHYPHAIIGINRGFAVVGNVSGMINFVLFEDYGTQVTSPDQISFTNSTCVTQETHVLKDYNLTVLALGYANTPGDVYWNTVKQLASSEGLPSFVSNWNLSVVWPQNIEG</sequence>
<dbReference type="RefSeq" id="WP_110368734.1">
    <property type="nucleotide sequence ID" value="NZ_CP029287.2"/>
</dbReference>
<feature type="domain" description="Glycoside-hydrolase family GH114 TIM-barrel" evidence="1">
    <location>
        <begin position="60"/>
        <end position="274"/>
    </location>
</feature>
<evidence type="ECO:0000259" key="1">
    <source>
        <dbReference type="Pfam" id="PF03537"/>
    </source>
</evidence>
<evidence type="ECO:0000313" key="2">
    <source>
        <dbReference type="EMBL" id="AWR98539.1"/>
    </source>
</evidence>
<reference evidence="3" key="2">
    <citation type="submission" date="2020-03" db="EMBL/GenBank/DDBJ databases">
        <title>Complete Genome Sequences of Extremely Thermoacidophilic, Metal-Mobilizing Type-Strain Members of the Archaeal Family Sulfolobaceae: Acidianus brierleyi DSM-1651T, Acidianus sulfidivorans DSM-18786T, Metallosphaera hakonensis DSM-7519T, and Metallosphaera prunae DSM-10039T.</title>
        <authorList>
            <person name="Counts J.A."/>
            <person name="Kelly R.M."/>
        </authorList>
    </citation>
    <scope>NUCLEOTIDE SEQUENCE [LARGE SCALE GENOMIC DNA]</scope>
    <source>
        <strain evidence="3">HO1-1</strain>
    </source>
</reference>
<evidence type="ECO:0000313" key="3">
    <source>
        <dbReference type="Proteomes" id="UP000247586"/>
    </source>
</evidence>
<dbReference type="PANTHER" id="PTHR35882:SF2">
    <property type="entry name" value="PELA"/>
    <property type="match status" value="1"/>
</dbReference>
<gene>
    <name evidence="2" type="ORF">DFR87_01165</name>
</gene>
<dbReference type="PANTHER" id="PTHR35882">
    <property type="entry name" value="PELA"/>
    <property type="match status" value="1"/>
</dbReference>
<reference evidence="3" key="3">
    <citation type="submission" date="2020-03" db="EMBL/GenBank/DDBJ databases">
        <title>Sequencing and Assembly of Multiple Reported Metal-Biooxidizing Members of the Extremely Thermoacidophilic Archaeal Family Sulfolobaceae.</title>
        <authorList>
            <person name="Counts J.A."/>
            <person name="Kelly R.M."/>
        </authorList>
    </citation>
    <scope>NUCLEOTIDE SEQUENCE [LARGE SCALE GENOMIC DNA]</scope>
    <source>
        <strain evidence="3">HO1-1</strain>
    </source>
</reference>
<reference evidence="2 3" key="1">
    <citation type="submission" date="2018-05" db="EMBL/GenBank/DDBJ databases">
        <title>Complete Genome Sequences of Extremely Thermoacidophilic, Metal-Mobilizing Type-Strain Members of the Archaeal Family Sulfolobaceae: Acidianus brierleyi DSM-1651T, Acidianus sulfidivorans DSM-18786T, Metallosphaera hakonensis DSM-7519T, and Metallosphaera prunae DSM-10039T.</title>
        <authorList>
            <person name="Counts J.A."/>
            <person name="Kelly R.M."/>
        </authorList>
    </citation>
    <scope>NUCLEOTIDE SEQUENCE [LARGE SCALE GENOMIC DNA]</scope>
    <source>
        <strain evidence="2 3">HO1-1</strain>
    </source>
</reference>
<dbReference type="OrthoDB" id="92107at2157"/>
<dbReference type="KEGG" id="mhk:DFR87_01165"/>
<dbReference type="GeneID" id="36833909"/>
<proteinExistence type="predicted"/>
<dbReference type="Proteomes" id="UP000247586">
    <property type="component" value="Chromosome"/>
</dbReference>
<dbReference type="InterPro" id="IPR013785">
    <property type="entry name" value="Aldolase_TIM"/>
</dbReference>
<dbReference type="Gene3D" id="3.20.20.70">
    <property type="entry name" value="Aldolase class I"/>
    <property type="match status" value="1"/>
</dbReference>
<dbReference type="Pfam" id="PF03537">
    <property type="entry name" value="Glyco_hydro_114"/>
    <property type="match status" value="1"/>
</dbReference>
<organism evidence="2 3">
    <name type="scientific">Metallosphaera hakonensis JCM 8857 = DSM 7519</name>
    <dbReference type="NCBI Taxonomy" id="1293036"/>
    <lineage>
        <taxon>Archaea</taxon>
        <taxon>Thermoproteota</taxon>
        <taxon>Thermoprotei</taxon>
        <taxon>Sulfolobales</taxon>
        <taxon>Sulfolobaceae</taxon>
        <taxon>Metallosphaera</taxon>
    </lineage>
</organism>
<dbReference type="SUPFAM" id="SSF51445">
    <property type="entry name" value="(Trans)glycosidases"/>
    <property type="match status" value="1"/>
</dbReference>
<dbReference type="AlphaFoldDB" id="A0A2U9IR68"/>
<name>A0A2U9IR68_9CREN</name>
<dbReference type="InterPro" id="IPR004352">
    <property type="entry name" value="GH114_TIM-barrel"/>
</dbReference>
<keyword evidence="3" id="KW-1185">Reference proteome</keyword>
<protein>
    <recommendedName>
        <fullName evidence="1">Glycoside-hydrolase family GH114 TIM-barrel domain-containing protein</fullName>
    </recommendedName>
</protein>
<dbReference type="InterPro" id="IPR017853">
    <property type="entry name" value="GH"/>
</dbReference>
<accession>A0A2U9IR68</accession>
<dbReference type="EMBL" id="CP029287">
    <property type="protein sequence ID" value="AWR98539.1"/>
    <property type="molecule type" value="Genomic_DNA"/>
</dbReference>